<accession>A0ABR3JBB0</accession>
<sequence length="368" mass="40447">MPTKPARYAQLSARETATLPFILLGIPFVLAGTLFALPFSNKPKEKHWRRVLTERILRYVSSISMSQTQKLTGTTESVYRKAVVKLRVKPVVEDLGHGAELFWLGPKRNDRILLYVHGGAFYAPPMEPALYCLDHVRKKLEARTNSLDVGVAILKYSLWPEAAFPTPLHQAVLAIQHLLASGVHPSGLQLIGDSAGANLITQVLLHTLIPLDGVPPLKLTAPLGGVFLISPWASLSAKSPSHTRNNGSDWIAAESIRYWGAAILADVPTPLRGYIEAVDAPDAWFDGLERVVRRVFITAGGAECLLDDIVQFADIVKKHHSRVDFLIEEGGVHDDMIVDFVSGLPEEQLSETSSICVQWLAEGFDEAK</sequence>
<keyword evidence="2" id="KW-0472">Membrane</keyword>
<dbReference type="InterPro" id="IPR050300">
    <property type="entry name" value="GDXG_lipolytic_enzyme"/>
</dbReference>
<dbReference type="InterPro" id="IPR029058">
    <property type="entry name" value="AB_hydrolase_fold"/>
</dbReference>
<dbReference type="PANTHER" id="PTHR48081">
    <property type="entry name" value="AB HYDROLASE SUPERFAMILY PROTEIN C4A8.06C"/>
    <property type="match status" value="1"/>
</dbReference>
<evidence type="ECO:0000259" key="3">
    <source>
        <dbReference type="Pfam" id="PF07859"/>
    </source>
</evidence>
<reference evidence="5" key="1">
    <citation type="submission" date="2024-06" db="EMBL/GenBank/DDBJ databases">
        <title>Multi-omics analyses provide insights into the biosynthesis of the anticancer antibiotic pleurotin in Hohenbuehelia grisea.</title>
        <authorList>
            <person name="Weaver J.A."/>
            <person name="Alberti F."/>
        </authorList>
    </citation>
    <scope>NUCLEOTIDE SEQUENCE [LARGE SCALE GENOMIC DNA]</scope>
    <source>
        <strain evidence="5">T-177</strain>
    </source>
</reference>
<dbReference type="Pfam" id="PF07859">
    <property type="entry name" value="Abhydrolase_3"/>
    <property type="match status" value="1"/>
</dbReference>
<dbReference type="PANTHER" id="PTHR48081:SF31">
    <property type="entry name" value="STERYL ACETYL HYDROLASE MUG81-RELATED"/>
    <property type="match status" value="1"/>
</dbReference>
<evidence type="ECO:0000313" key="4">
    <source>
        <dbReference type="EMBL" id="KAL0952836.1"/>
    </source>
</evidence>
<name>A0ABR3JBB0_9AGAR</name>
<feature type="domain" description="Alpha/beta hydrolase fold-3" evidence="3">
    <location>
        <begin position="113"/>
        <end position="334"/>
    </location>
</feature>
<dbReference type="SUPFAM" id="SSF53474">
    <property type="entry name" value="alpha/beta-Hydrolases"/>
    <property type="match status" value="1"/>
</dbReference>
<dbReference type="EMBL" id="JASNQZ010000010">
    <property type="protein sequence ID" value="KAL0952836.1"/>
    <property type="molecule type" value="Genomic_DNA"/>
</dbReference>
<comment type="caution">
    <text evidence="4">The sequence shown here is derived from an EMBL/GenBank/DDBJ whole genome shotgun (WGS) entry which is preliminary data.</text>
</comment>
<dbReference type="Proteomes" id="UP001556367">
    <property type="component" value="Unassembled WGS sequence"/>
</dbReference>
<proteinExistence type="predicted"/>
<keyword evidence="1" id="KW-0378">Hydrolase</keyword>
<protein>
    <recommendedName>
        <fullName evidence="3">Alpha/beta hydrolase fold-3 domain-containing protein</fullName>
    </recommendedName>
</protein>
<dbReference type="InterPro" id="IPR013094">
    <property type="entry name" value="AB_hydrolase_3"/>
</dbReference>
<feature type="transmembrane region" description="Helical" evidence="2">
    <location>
        <begin position="20"/>
        <end position="40"/>
    </location>
</feature>
<keyword evidence="5" id="KW-1185">Reference proteome</keyword>
<evidence type="ECO:0000256" key="1">
    <source>
        <dbReference type="ARBA" id="ARBA00022801"/>
    </source>
</evidence>
<dbReference type="Gene3D" id="3.40.50.1820">
    <property type="entry name" value="alpha/beta hydrolase"/>
    <property type="match status" value="1"/>
</dbReference>
<keyword evidence="2" id="KW-0812">Transmembrane</keyword>
<keyword evidence="2" id="KW-1133">Transmembrane helix</keyword>
<evidence type="ECO:0000256" key="2">
    <source>
        <dbReference type="SAM" id="Phobius"/>
    </source>
</evidence>
<gene>
    <name evidence="4" type="ORF">HGRIS_007061</name>
</gene>
<organism evidence="4 5">
    <name type="scientific">Hohenbuehelia grisea</name>
    <dbReference type="NCBI Taxonomy" id="104357"/>
    <lineage>
        <taxon>Eukaryota</taxon>
        <taxon>Fungi</taxon>
        <taxon>Dikarya</taxon>
        <taxon>Basidiomycota</taxon>
        <taxon>Agaricomycotina</taxon>
        <taxon>Agaricomycetes</taxon>
        <taxon>Agaricomycetidae</taxon>
        <taxon>Agaricales</taxon>
        <taxon>Pleurotineae</taxon>
        <taxon>Pleurotaceae</taxon>
        <taxon>Hohenbuehelia</taxon>
    </lineage>
</organism>
<evidence type="ECO:0000313" key="5">
    <source>
        <dbReference type="Proteomes" id="UP001556367"/>
    </source>
</evidence>